<accession>A0ABR4NKI6</accession>
<keyword evidence="3 6" id="KW-0687">Ribonucleoprotein</keyword>
<feature type="compositionally biased region" description="Basic and acidic residues" evidence="7">
    <location>
        <begin position="172"/>
        <end position="186"/>
    </location>
</feature>
<dbReference type="GO" id="GO:0005840">
    <property type="term" value="C:ribosome"/>
    <property type="evidence" value="ECO:0007669"/>
    <property type="project" value="UniProtKB-KW"/>
</dbReference>
<evidence type="ECO:0000256" key="7">
    <source>
        <dbReference type="SAM" id="MobiDB-lite"/>
    </source>
</evidence>
<reference evidence="8 9" key="1">
    <citation type="submission" date="2023-09" db="EMBL/GenBank/DDBJ databases">
        <title>Pangenome analysis of Batrachochytrium dendrobatidis and related Chytrids.</title>
        <authorList>
            <person name="Yacoub M.N."/>
            <person name="Stajich J.E."/>
            <person name="James T.Y."/>
        </authorList>
    </citation>
    <scope>NUCLEOTIDE SEQUENCE [LARGE SCALE GENOMIC DNA]</scope>
    <source>
        <strain evidence="8 9">JEL0888</strain>
    </source>
</reference>
<dbReference type="PANTHER" id="PTHR21569:SF1">
    <property type="entry name" value="SMALL RIBOSOMAL SUBUNIT PROTEIN US9M"/>
    <property type="match status" value="1"/>
</dbReference>
<protein>
    <recommendedName>
        <fullName evidence="4">Small ribosomal subunit protein uS9m</fullName>
    </recommendedName>
    <alternativeName>
        <fullName evidence="5">37S ribosomal protein S9, mitochondrial</fullName>
    </alternativeName>
</protein>
<dbReference type="InterPro" id="IPR000754">
    <property type="entry name" value="Ribosomal_uS9"/>
</dbReference>
<proteinExistence type="inferred from homology"/>
<evidence type="ECO:0000256" key="1">
    <source>
        <dbReference type="ARBA" id="ARBA00005251"/>
    </source>
</evidence>
<dbReference type="Gene3D" id="3.30.230.10">
    <property type="match status" value="1"/>
</dbReference>
<evidence type="ECO:0000256" key="3">
    <source>
        <dbReference type="ARBA" id="ARBA00023274"/>
    </source>
</evidence>
<gene>
    <name evidence="8" type="primary">MRPS9</name>
    <name evidence="8" type="ORF">HK105_200098</name>
</gene>
<keyword evidence="9" id="KW-1185">Reference proteome</keyword>
<evidence type="ECO:0000256" key="4">
    <source>
        <dbReference type="ARBA" id="ARBA00039318"/>
    </source>
</evidence>
<dbReference type="EMBL" id="JADGIZ020000001">
    <property type="protein sequence ID" value="KAL2920032.1"/>
    <property type="molecule type" value="Genomic_DNA"/>
</dbReference>
<evidence type="ECO:0000313" key="9">
    <source>
        <dbReference type="Proteomes" id="UP001527925"/>
    </source>
</evidence>
<dbReference type="Proteomes" id="UP001527925">
    <property type="component" value="Unassembled WGS sequence"/>
</dbReference>
<comment type="similarity">
    <text evidence="1 6">Belongs to the universal ribosomal protein uS9 family.</text>
</comment>
<dbReference type="InterPro" id="IPR023035">
    <property type="entry name" value="Ribosomal_uS9_bac/plastid"/>
</dbReference>
<feature type="region of interest" description="Disordered" evidence="7">
    <location>
        <begin position="48"/>
        <end position="81"/>
    </location>
</feature>
<keyword evidence="2 6" id="KW-0689">Ribosomal protein</keyword>
<dbReference type="NCBIfam" id="NF001099">
    <property type="entry name" value="PRK00132.1"/>
    <property type="match status" value="1"/>
</dbReference>
<sequence>MIAAVLRSALPHARPLVRTAALALAVPAASSPALRSGLLHTSAALRATDPDAQRGASVNQDVPSFNDVPENPHPLPRPSDPAYFTGNPNYYNMLRELNFLIRKHGIPFRSKPTLTRNWRSMADMTESMQMRLTTGSYMDLVHRLNLLFPLQDQDVTVRRILEKFVPLGQKLERRAPSKPQLDEHGRSYTTGSRKTSRSQCWLVPGDGQIYVNGSRLNEYFPMLMNREAVVQPFEVADRLAKYNVWAIVSGGGPNGQADAIGVAIARGLAVHEPELEPILVKGGLTKVDIRQVERKKTGQPKARKKNAWVKR</sequence>
<evidence type="ECO:0000256" key="2">
    <source>
        <dbReference type="ARBA" id="ARBA00022980"/>
    </source>
</evidence>
<dbReference type="PANTHER" id="PTHR21569">
    <property type="entry name" value="RIBOSOMAL PROTEIN S9"/>
    <property type="match status" value="1"/>
</dbReference>
<dbReference type="Pfam" id="PF00380">
    <property type="entry name" value="Ribosomal_S9"/>
    <property type="match status" value="1"/>
</dbReference>
<organism evidence="8 9">
    <name type="scientific">Polyrhizophydium stewartii</name>
    <dbReference type="NCBI Taxonomy" id="2732419"/>
    <lineage>
        <taxon>Eukaryota</taxon>
        <taxon>Fungi</taxon>
        <taxon>Fungi incertae sedis</taxon>
        <taxon>Chytridiomycota</taxon>
        <taxon>Chytridiomycota incertae sedis</taxon>
        <taxon>Chytridiomycetes</taxon>
        <taxon>Rhizophydiales</taxon>
        <taxon>Rhizophydiales incertae sedis</taxon>
        <taxon>Polyrhizophydium</taxon>
    </lineage>
</organism>
<dbReference type="SUPFAM" id="SSF54211">
    <property type="entry name" value="Ribosomal protein S5 domain 2-like"/>
    <property type="match status" value="1"/>
</dbReference>
<evidence type="ECO:0000256" key="6">
    <source>
        <dbReference type="RuleBase" id="RU003815"/>
    </source>
</evidence>
<dbReference type="InterPro" id="IPR020574">
    <property type="entry name" value="Ribosomal_uS9_CS"/>
</dbReference>
<name>A0ABR4NKI6_9FUNG</name>
<feature type="region of interest" description="Disordered" evidence="7">
    <location>
        <begin position="172"/>
        <end position="192"/>
    </location>
</feature>
<dbReference type="InterPro" id="IPR020568">
    <property type="entry name" value="Ribosomal_Su5_D2-typ_SF"/>
</dbReference>
<evidence type="ECO:0000313" key="8">
    <source>
        <dbReference type="EMBL" id="KAL2920032.1"/>
    </source>
</evidence>
<evidence type="ECO:0000256" key="5">
    <source>
        <dbReference type="ARBA" id="ARBA00042623"/>
    </source>
</evidence>
<dbReference type="InterPro" id="IPR014721">
    <property type="entry name" value="Ribsml_uS5_D2-typ_fold_subgr"/>
</dbReference>
<comment type="caution">
    <text evidence="8">The sequence shown here is derived from an EMBL/GenBank/DDBJ whole genome shotgun (WGS) entry which is preliminary data.</text>
</comment>
<dbReference type="PROSITE" id="PS00360">
    <property type="entry name" value="RIBOSOMAL_S9"/>
    <property type="match status" value="1"/>
</dbReference>